<reference evidence="2 3" key="1">
    <citation type="submission" date="2020-08" db="EMBL/GenBank/DDBJ databases">
        <title>The Agave Microbiome: Exploring the role of microbial communities in plant adaptations to desert environments.</title>
        <authorList>
            <person name="Partida-Martinez L.P."/>
        </authorList>
    </citation>
    <scope>NUCLEOTIDE SEQUENCE [LARGE SCALE GENOMIC DNA]</scope>
    <source>
        <strain evidence="2 3">AT2.18</strain>
    </source>
</reference>
<proteinExistence type="predicted"/>
<name>A0A839Q6X0_MYCIR</name>
<evidence type="ECO:0000259" key="1">
    <source>
        <dbReference type="Pfam" id="PF04471"/>
    </source>
</evidence>
<dbReference type="Gene3D" id="3.40.1350.10">
    <property type="match status" value="1"/>
</dbReference>
<dbReference type="Proteomes" id="UP000550501">
    <property type="component" value="Unassembled WGS sequence"/>
</dbReference>
<dbReference type="GO" id="GO:0015666">
    <property type="term" value="F:restriction endodeoxyribonuclease activity"/>
    <property type="evidence" value="ECO:0007669"/>
    <property type="project" value="TreeGrafter"/>
</dbReference>
<dbReference type="GO" id="GO:0009307">
    <property type="term" value="P:DNA restriction-modification system"/>
    <property type="evidence" value="ECO:0007669"/>
    <property type="project" value="InterPro"/>
</dbReference>
<dbReference type="PANTHER" id="PTHR30015:SF6">
    <property type="entry name" value="SLL1429 PROTEIN"/>
    <property type="match status" value="1"/>
</dbReference>
<organism evidence="2 3">
    <name type="scientific">Mycolicibacterium iranicum</name>
    <name type="common">Mycobacterium iranicum</name>
    <dbReference type="NCBI Taxonomy" id="912594"/>
    <lineage>
        <taxon>Bacteria</taxon>
        <taxon>Bacillati</taxon>
        <taxon>Actinomycetota</taxon>
        <taxon>Actinomycetes</taxon>
        <taxon>Mycobacteriales</taxon>
        <taxon>Mycobacteriaceae</taxon>
        <taxon>Mycolicibacterium</taxon>
    </lineage>
</organism>
<evidence type="ECO:0000313" key="3">
    <source>
        <dbReference type="Proteomes" id="UP000550501"/>
    </source>
</evidence>
<keyword evidence="3" id="KW-1185">Reference proteome</keyword>
<gene>
    <name evidence="2" type="ORF">FHR72_002727</name>
</gene>
<dbReference type="GO" id="GO:0003677">
    <property type="term" value="F:DNA binding"/>
    <property type="evidence" value="ECO:0007669"/>
    <property type="project" value="InterPro"/>
</dbReference>
<sequence length="190" mass="20032">MTTLRWRLYAALGLAAGGTGYLAGASPASSALIALLTPALALAAPRFLRAVVAGAATPGANELAVRDDMSGTEFEDYVARIARTCGVPVIMTPLTGDWGVDLIVGHRPHRLAVQCKRLSRPVGAGAVQEVVAGAPMQDCTRTMVVTNHEFTPAARKLAERHGCELVAGSDLPRLRATIRRLTRPAEPTSR</sequence>
<feature type="domain" description="Restriction endonuclease type IV Mrr" evidence="1">
    <location>
        <begin position="67"/>
        <end position="173"/>
    </location>
</feature>
<dbReference type="SUPFAM" id="SSF52980">
    <property type="entry name" value="Restriction endonuclease-like"/>
    <property type="match status" value="1"/>
</dbReference>
<dbReference type="RefSeq" id="WP_183468763.1">
    <property type="nucleotide sequence ID" value="NZ_JACHVU010000005.1"/>
</dbReference>
<dbReference type="AlphaFoldDB" id="A0A839Q6X0"/>
<dbReference type="InterPro" id="IPR007560">
    <property type="entry name" value="Restrct_endonuc_IV_Mrr"/>
</dbReference>
<evidence type="ECO:0000313" key="2">
    <source>
        <dbReference type="EMBL" id="MBB2991243.1"/>
    </source>
</evidence>
<dbReference type="Pfam" id="PF04471">
    <property type="entry name" value="Mrr_cat"/>
    <property type="match status" value="1"/>
</dbReference>
<dbReference type="PANTHER" id="PTHR30015">
    <property type="entry name" value="MRR RESTRICTION SYSTEM PROTEIN"/>
    <property type="match status" value="1"/>
</dbReference>
<dbReference type="EMBL" id="JACHVU010000005">
    <property type="protein sequence ID" value="MBB2991243.1"/>
    <property type="molecule type" value="Genomic_DNA"/>
</dbReference>
<protein>
    <recommendedName>
        <fullName evidence="1">Restriction endonuclease type IV Mrr domain-containing protein</fullName>
    </recommendedName>
</protein>
<dbReference type="InterPro" id="IPR011856">
    <property type="entry name" value="tRNA_endonuc-like_dom_sf"/>
</dbReference>
<dbReference type="InterPro" id="IPR052906">
    <property type="entry name" value="Type_IV_Methyl-Rstrct_Enzyme"/>
</dbReference>
<accession>A0A839Q6X0</accession>
<dbReference type="InterPro" id="IPR011335">
    <property type="entry name" value="Restrct_endonuc-II-like"/>
</dbReference>
<comment type="caution">
    <text evidence="2">The sequence shown here is derived from an EMBL/GenBank/DDBJ whole genome shotgun (WGS) entry which is preliminary data.</text>
</comment>